<dbReference type="OMA" id="EARTCLM"/>
<dbReference type="AlphaFoldDB" id="A0A4Q9MQF2"/>
<proteinExistence type="predicted"/>
<dbReference type="Proteomes" id="UP000292957">
    <property type="component" value="Unassembled WGS sequence"/>
</dbReference>
<dbReference type="STRING" id="114155.A0A4Q9MQF2"/>
<name>A0A4Q9MQF2_9APHY</name>
<accession>A0A4Q9MQF2</accession>
<dbReference type="OrthoDB" id="3036049at2759"/>
<evidence type="ECO:0000313" key="1">
    <source>
        <dbReference type="EMBL" id="TBU28376.1"/>
    </source>
</evidence>
<gene>
    <name evidence="2" type="ORF">BD310DRAFT_961869</name>
    <name evidence="1" type="ORF">BD311DRAFT_788547</name>
</gene>
<organism evidence="1">
    <name type="scientific">Dichomitus squalens</name>
    <dbReference type="NCBI Taxonomy" id="114155"/>
    <lineage>
        <taxon>Eukaryota</taxon>
        <taxon>Fungi</taxon>
        <taxon>Dikarya</taxon>
        <taxon>Basidiomycota</taxon>
        <taxon>Agaricomycotina</taxon>
        <taxon>Agaricomycetes</taxon>
        <taxon>Polyporales</taxon>
        <taxon>Polyporaceae</taxon>
        <taxon>Dichomitus</taxon>
    </lineage>
</organism>
<dbReference type="EMBL" id="ML143422">
    <property type="protein sequence ID" value="TBU28376.1"/>
    <property type="molecule type" value="Genomic_DNA"/>
</dbReference>
<dbReference type="EMBL" id="ML145206">
    <property type="protein sequence ID" value="TBU53750.1"/>
    <property type="molecule type" value="Genomic_DNA"/>
</dbReference>
<protein>
    <recommendedName>
        <fullName evidence="4">BTB domain-containing protein</fullName>
    </recommendedName>
</protein>
<keyword evidence="3" id="KW-1185">Reference proteome</keyword>
<evidence type="ECO:0000313" key="2">
    <source>
        <dbReference type="EMBL" id="TBU53750.1"/>
    </source>
</evidence>
<evidence type="ECO:0000313" key="3">
    <source>
        <dbReference type="Proteomes" id="UP000292082"/>
    </source>
</evidence>
<sequence length="244" mass="27320">MHSPPQKRVRLLVETEDEKDCQAPRAKSLPIEGSVLRDHEFWFKDGNIVLVAEKTAFCLYIGLLSAQSPVFQNLFSATKLNAEEYIDGIPVVRVFDSPHDWRHFLRALIPKDELFDCFPSISATIRLSHKYQVDCVKSEALLALQGLYPSDFESWLEIDTEVSQEWNACGQAVNLARLTETSSILPAALYYCSTLGGAVAKGYRREDGTIAYLSQDDLVRCIHGMRALTGASSDYVRGMSRPLA</sequence>
<reference evidence="1 3" key="1">
    <citation type="submission" date="2019-01" db="EMBL/GenBank/DDBJ databases">
        <title>Draft genome sequences of three monokaryotic isolates of the white-rot basidiomycete fungus Dichomitus squalens.</title>
        <authorList>
            <consortium name="DOE Joint Genome Institute"/>
            <person name="Lopez S.C."/>
            <person name="Andreopoulos B."/>
            <person name="Pangilinan J."/>
            <person name="Lipzen A."/>
            <person name="Riley R."/>
            <person name="Ahrendt S."/>
            <person name="Ng V."/>
            <person name="Barry K."/>
            <person name="Daum C."/>
            <person name="Grigoriev I.V."/>
            <person name="Hilden K.S."/>
            <person name="Makela M.R."/>
            <person name="de Vries R.P."/>
        </authorList>
    </citation>
    <scope>NUCLEOTIDE SEQUENCE [LARGE SCALE GENOMIC DNA]</scope>
    <source>
        <strain evidence="2 3">CBS 464.89</strain>
        <strain evidence="1">OM18370.1</strain>
    </source>
</reference>
<evidence type="ECO:0008006" key="4">
    <source>
        <dbReference type="Google" id="ProtNLM"/>
    </source>
</evidence>
<dbReference type="Proteomes" id="UP000292082">
    <property type="component" value="Unassembled WGS sequence"/>
</dbReference>